<gene>
    <name evidence="1" type="ORF">P9989_04580</name>
</gene>
<organism evidence="1 2">
    <name type="scientific">Halobacillus naozhouensis</name>
    <dbReference type="NCBI Taxonomy" id="554880"/>
    <lineage>
        <taxon>Bacteria</taxon>
        <taxon>Bacillati</taxon>
        <taxon>Bacillota</taxon>
        <taxon>Bacilli</taxon>
        <taxon>Bacillales</taxon>
        <taxon>Bacillaceae</taxon>
        <taxon>Halobacillus</taxon>
    </lineage>
</organism>
<name>A0ABY8J018_9BACI</name>
<keyword evidence="2" id="KW-1185">Reference proteome</keyword>
<reference evidence="1 2" key="1">
    <citation type="submission" date="2023-04" db="EMBL/GenBank/DDBJ databases">
        <title>Genome sequence of Halobacillus naozhouensis KACC 21980.</title>
        <authorList>
            <person name="Kim S."/>
            <person name="Heo J."/>
            <person name="Kwon S.-W."/>
        </authorList>
    </citation>
    <scope>NUCLEOTIDE SEQUENCE [LARGE SCALE GENOMIC DNA]</scope>
    <source>
        <strain evidence="1 2">KCTC 13234</strain>
    </source>
</reference>
<dbReference type="EMBL" id="CP121671">
    <property type="protein sequence ID" value="WFT75670.1"/>
    <property type="molecule type" value="Genomic_DNA"/>
</dbReference>
<evidence type="ECO:0000313" key="2">
    <source>
        <dbReference type="Proteomes" id="UP001221597"/>
    </source>
</evidence>
<protein>
    <recommendedName>
        <fullName evidence="3">Immunity protein 8</fullName>
    </recommendedName>
</protein>
<sequence length="104" mass="11750">MKINLMLFISSVKEPSESETLIKTFESTIRPVEGDIIDDPGFDPGFHNGYEIIKVTINYASDECWVSLAPLAIEKEEIKIGTYLEKLKNNGWRAVSNEELQSTL</sequence>
<evidence type="ECO:0008006" key="3">
    <source>
        <dbReference type="Google" id="ProtNLM"/>
    </source>
</evidence>
<accession>A0ABY8J018</accession>
<proteinExistence type="predicted"/>
<dbReference type="RefSeq" id="WP_283077636.1">
    <property type="nucleotide sequence ID" value="NZ_CP121671.1"/>
</dbReference>
<dbReference type="Proteomes" id="UP001221597">
    <property type="component" value="Chromosome"/>
</dbReference>
<evidence type="ECO:0000313" key="1">
    <source>
        <dbReference type="EMBL" id="WFT75670.1"/>
    </source>
</evidence>